<keyword evidence="2" id="KW-0812">Transmembrane</keyword>
<evidence type="ECO:0000313" key="3">
    <source>
        <dbReference type="EMBL" id="CEM49971.1"/>
    </source>
</evidence>
<keyword evidence="2" id="KW-0472">Membrane</keyword>
<evidence type="ECO:0000256" key="2">
    <source>
        <dbReference type="SAM" id="Phobius"/>
    </source>
</evidence>
<keyword evidence="2" id="KW-1133">Transmembrane helix</keyword>
<name>A0A0G4HZJ2_9ALVE</name>
<reference evidence="3" key="1">
    <citation type="submission" date="2014-11" db="EMBL/GenBank/DDBJ databases">
        <authorList>
            <person name="Otto D Thomas"/>
            <person name="Naeem Raeece"/>
        </authorList>
    </citation>
    <scope>NUCLEOTIDE SEQUENCE</scope>
</reference>
<feature type="transmembrane region" description="Helical" evidence="2">
    <location>
        <begin position="358"/>
        <end position="380"/>
    </location>
</feature>
<proteinExistence type="predicted"/>
<feature type="transmembrane region" description="Helical" evidence="2">
    <location>
        <begin position="50"/>
        <end position="77"/>
    </location>
</feature>
<feature type="region of interest" description="Disordered" evidence="1">
    <location>
        <begin position="133"/>
        <end position="173"/>
    </location>
</feature>
<dbReference type="EMBL" id="CDMZ01004512">
    <property type="protein sequence ID" value="CEM49971.1"/>
    <property type="molecule type" value="Genomic_DNA"/>
</dbReference>
<feature type="compositionally biased region" description="Basic and acidic residues" evidence="1">
    <location>
        <begin position="217"/>
        <end position="243"/>
    </location>
</feature>
<evidence type="ECO:0008006" key="4">
    <source>
        <dbReference type="Google" id="ProtNLM"/>
    </source>
</evidence>
<feature type="region of interest" description="Disordered" evidence="1">
    <location>
        <begin position="433"/>
        <end position="462"/>
    </location>
</feature>
<feature type="region of interest" description="Disordered" evidence="1">
    <location>
        <begin position="195"/>
        <end position="255"/>
    </location>
</feature>
<sequence length="462" mass="50208">MYAPSYCLQNGWVYIISNTVCGIVASKGVPFAIVSAWITDWAPEEIKMTIISLTFGGMAFLIVAANLTSVLLMSFHVVSEEGLVPMAAVFRVGSVFLIGSFFPSDLPKLDFLNRNSDPPAMQTGETVDSIVTESHSRGQVGIESSESARGAVEGPQGRPLSAMRGSLEVPTARGSIDPSFGGLLEKSLPAPVLSAAASRGNSRLNSQQPSRRVSACKHQEEHGEKEKEKNAEEKEKEKERQSEETLLPHAHRHPGSSCVAVEAAYRLSQLEPADEQPEGEGGGGDDLGSQNENAVDASEDAGETEEGWNLWRDWRRIVDPEVIRRVFEDIHKAWAYLTQKHLLLLIITLLALVADNGFVLVGLLVWIAAVLSLVLAFTVAGRNWRRGSSTNVRQPLLQGAEDVEKGKVERGAVGREEGGPVKIRINVTDLQANTSARTEDEQTEVLLNTPELEQDRTPTPAT</sequence>
<protein>
    <recommendedName>
        <fullName evidence="4">Transmembrane protein</fullName>
    </recommendedName>
</protein>
<gene>
    <name evidence="3" type="ORF">Cvel_9729</name>
</gene>
<dbReference type="AlphaFoldDB" id="A0A0G4HZJ2"/>
<accession>A0A0G4HZJ2</accession>
<feature type="transmembrane region" description="Helical" evidence="2">
    <location>
        <begin position="83"/>
        <end position="102"/>
    </location>
</feature>
<feature type="transmembrane region" description="Helical" evidence="2">
    <location>
        <begin position="333"/>
        <end position="352"/>
    </location>
</feature>
<feature type="region of interest" description="Disordered" evidence="1">
    <location>
        <begin position="272"/>
        <end position="304"/>
    </location>
</feature>
<organism evidence="3">
    <name type="scientific">Chromera velia CCMP2878</name>
    <dbReference type="NCBI Taxonomy" id="1169474"/>
    <lineage>
        <taxon>Eukaryota</taxon>
        <taxon>Sar</taxon>
        <taxon>Alveolata</taxon>
        <taxon>Colpodellida</taxon>
        <taxon>Chromeraceae</taxon>
        <taxon>Chromera</taxon>
    </lineage>
</organism>
<dbReference type="VEuPathDB" id="CryptoDB:Cvel_9729"/>
<feature type="compositionally biased region" description="Polar residues" evidence="1">
    <location>
        <begin position="199"/>
        <end position="211"/>
    </location>
</feature>
<feature type="transmembrane region" description="Helical" evidence="2">
    <location>
        <begin position="12"/>
        <end position="38"/>
    </location>
</feature>
<evidence type="ECO:0000256" key="1">
    <source>
        <dbReference type="SAM" id="MobiDB-lite"/>
    </source>
</evidence>